<accession>A0ABY1L1K4</accession>
<dbReference type="Proteomes" id="UP000185728">
    <property type="component" value="Unassembled WGS sequence"/>
</dbReference>
<evidence type="ECO:0000313" key="4">
    <source>
        <dbReference type="EMBL" id="SIT10924.1"/>
    </source>
</evidence>
<dbReference type="InterPro" id="IPR036514">
    <property type="entry name" value="SGNH_hydro_sf"/>
</dbReference>
<keyword evidence="5" id="KW-1185">Reference proteome</keyword>
<dbReference type="Pfam" id="PF03629">
    <property type="entry name" value="SASA"/>
    <property type="match status" value="1"/>
</dbReference>
<feature type="domain" description="Sialate O-acetylesterase" evidence="3">
    <location>
        <begin position="107"/>
        <end position="354"/>
    </location>
</feature>
<reference evidence="4 5" key="1">
    <citation type="submission" date="2017-01" db="EMBL/GenBank/DDBJ databases">
        <authorList>
            <person name="Varghese N."/>
            <person name="Submissions S."/>
        </authorList>
    </citation>
    <scope>NUCLEOTIDE SEQUENCE [LARGE SCALE GENOMIC DNA]</scope>
    <source>
        <strain evidence="4 5">DSM 2061</strain>
    </source>
</reference>
<proteinExistence type="predicted"/>
<feature type="signal peptide" evidence="2">
    <location>
        <begin position="1"/>
        <end position="21"/>
    </location>
</feature>
<dbReference type="PROSITE" id="PS51257">
    <property type="entry name" value="PROKAR_LIPOPROTEIN"/>
    <property type="match status" value="1"/>
</dbReference>
<protein>
    <submittedName>
        <fullName evidence="4">Sialate O-acetylesterase</fullName>
    </submittedName>
</protein>
<evidence type="ECO:0000256" key="1">
    <source>
        <dbReference type="ARBA" id="ARBA00022801"/>
    </source>
</evidence>
<sequence length="462" mass="52060">MKPKFLIVAFLMALACQPLWAKIELPNIFADDMVLQRNEKVSLWGWANTGEEITVHTSWDNQEYHVKTNIEARWKLEIDTPEAGGPYTISLKGNENEIVLKNVLIGEVWLCSGQSNMEWSATTNAGIDHAEEEIKKADYPNIRLFTVARRTSNYPQDDLPGTWEVCTPETMKTFSAVAYFFARRLQGELNVPIGLIDNAWGGSPAEVWTPSSVFDKNEDLKASAESLEETPWSPVFPSQLYNGMVHAITPFKIAGTIWYQGESNRGRWDVYGKLFSEMVGSWREAWGYDFPFYYVQIAPYNYKEAEQGVRIRDVQRRVLETLPNSGMVVVSDIATIDNIHPTNKQDVGLRLANLALKETYQKYEGEVYGPLFKEVHPLGKKIEVIFDHAKGLMAKGKKVTHFEVAGADGVYHPAKAVIKQDKVILSSKMVKEPLNVRFGWSNIAEPNLFNGAGLPASAFISE</sequence>
<dbReference type="InterPro" id="IPR005181">
    <property type="entry name" value="SASA"/>
</dbReference>
<evidence type="ECO:0000256" key="2">
    <source>
        <dbReference type="SAM" id="SignalP"/>
    </source>
</evidence>
<dbReference type="PANTHER" id="PTHR22901">
    <property type="entry name" value="SIALATE O-ACETYLESTERASE"/>
    <property type="match status" value="1"/>
</dbReference>
<comment type="caution">
    <text evidence="4">The sequence shown here is derived from an EMBL/GenBank/DDBJ whole genome shotgun (WGS) entry which is preliminary data.</text>
</comment>
<dbReference type="Gene3D" id="3.40.50.1110">
    <property type="entry name" value="SGNH hydrolase"/>
    <property type="match status" value="1"/>
</dbReference>
<keyword evidence="2" id="KW-0732">Signal</keyword>
<dbReference type="InterPro" id="IPR039329">
    <property type="entry name" value="SIAE"/>
</dbReference>
<feature type="chain" id="PRO_5045109523" evidence="2">
    <location>
        <begin position="22"/>
        <end position="462"/>
    </location>
</feature>
<dbReference type="SUPFAM" id="SSF52266">
    <property type="entry name" value="SGNH hydrolase"/>
    <property type="match status" value="1"/>
</dbReference>
<organism evidence="4 5">
    <name type="scientific">Zobellia uliginosa</name>
    <dbReference type="NCBI Taxonomy" id="143224"/>
    <lineage>
        <taxon>Bacteria</taxon>
        <taxon>Pseudomonadati</taxon>
        <taxon>Bacteroidota</taxon>
        <taxon>Flavobacteriia</taxon>
        <taxon>Flavobacteriales</taxon>
        <taxon>Flavobacteriaceae</taxon>
        <taxon>Zobellia</taxon>
    </lineage>
</organism>
<evidence type="ECO:0000313" key="5">
    <source>
        <dbReference type="Proteomes" id="UP000185728"/>
    </source>
</evidence>
<evidence type="ECO:0000259" key="3">
    <source>
        <dbReference type="Pfam" id="PF03629"/>
    </source>
</evidence>
<name>A0ABY1L1K4_9FLAO</name>
<dbReference type="RefSeq" id="WP_076457058.1">
    <property type="nucleotide sequence ID" value="NZ_FTOB01000010.1"/>
</dbReference>
<dbReference type="PANTHER" id="PTHR22901:SF0">
    <property type="entry name" value="SIALATE O-ACETYLESTERASE"/>
    <property type="match status" value="1"/>
</dbReference>
<keyword evidence="1" id="KW-0378">Hydrolase</keyword>
<dbReference type="EMBL" id="FTOB01000010">
    <property type="protein sequence ID" value="SIT10924.1"/>
    <property type="molecule type" value="Genomic_DNA"/>
</dbReference>
<gene>
    <name evidence="4" type="ORF">SAMN05421766_11067</name>
</gene>